<accession>A0A1L5NZH1</accession>
<sequence>MEARRSLLLMPSRAAVASNLPRLPIRWGDGESFAWVLAMPKMGKQRREALLSSGRM</sequence>
<protein>
    <submittedName>
        <fullName evidence="1">Uncharacterized protein</fullName>
    </submittedName>
</protein>
<name>A0A1L5NZH1_RHIET</name>
<proteinExistence type="predicted"/>
<dbReference type="AlphaFoldDB" id="A0A1L5NZH1"/>
<reference evidence="1 2" key="1">
    <citation type="submission" date="2016-09" db="EMBL/GenBank/DDBJ databases">
        <title>The complete genome sequences of Rhizobium gallicum, symbiovars gallicum and phaseoli, symbionts associated to common bean (Phaseolus vulgaris).</title>
        <authorList>
            <person name="Bustos P."/>
            <person name="Santamaria R.I."/>
            <person name="Perez-Carrascal O.M."/>
            <person name="Juarez S."/>
            <person name="Lozano L."/>
            <person name="Martinez-Flores I."/>
            <person name="Martinez-Romero E."/>
            <person name="Cevallos M."/>
            <person name="Romero D."/>
            <person name="Davila G."/>
            <person name="Gonzalez V."/>
        </authorList>
    </citation>
    <scope>NUCLEOTIDE SEQUENCE [LARGE SCALE GENOMIC DNA]</scope>
    <source>
        <strain evidence="1 2">8C-3</strain>
    </source>
</reference>
<evidence type="ECO:0000313" key="2">
    <source>
        <dbReference type="Proteomes" id="UP000185109"/>
    </source>
</evidence>
<dbReference type="Proteomes" id="UP000185109">
    <property type="component" value="Chromosome"/>
</dbReference>
<organism evidence="1 2">
    <name type="scientific">Rhizobium etli 8C-3</name>
    <dbReference type="NCBI Taxonomy" id="538025"/>
    <lineage>
        <taxon>Bacteria</taxon>
        <taxon>Pseudomonadati</taxon>
        <taxon>Pseudomonadota</taxon>
        <taxon>Alphaproteobacteria</taxon>
        <taxon>Hyphomicrobiales</taxon>
        <taxon>Rhizobiaceae</taxon>
        <taxon>Rhizobium/Agrobacterium group</taxon>
        <taxon>Rhizobium</taxon>
    </lineage>
</organism>
<dbReference type="EMBL" id="CP017241">
    <property type="protein sequence ID" value="APO73279.1"/>
    <property type="molecule type" value="Genomic_DNA"/>
</dbReference>
<evidence type="ECO:0000313" key="1">
    <source>
        <dbReference type="EMBL" id="APO73279.1"/>
    </source>
</evidence>
<gene>
    <name evidence="1" type="ORF">AM571_CH00428</name>
</gene>